<dbReference type="GO" id="GO:0003700">
    <property type="term" value="F:DNA-binding transcription factor activity"/>
    <property type="evidence" value="ECO:0007669"/>
    <property type="project" value="InterPro"/>
</dbReference>
<evidence type="ECO:0000256" key="4">
    <source>
        <dbReference type="ARBA" id="ARBA00023125"/>
    </source>
</evidence>
<evidence type="ECO:0000313" key="11">
    <source>
        <dbReference type="Proteomes" id="UP000234240"/>
    </source>
</evidence>
<keyword evidence="4" id="KW-0238">DNA-binding</keyword>
<dbReference type="InterPro" id="IPR020449">
    <property type="entry name" value="Tscrpt_reg_AraC-type_HTH"/>
</dbReference>
<dbReference type="GO" id="GO:0043565">
    <property type="term" value="F:sequence-specific DNA binding"/>
    <property type="evidence" value="ECO:0007669"/>
    <property type="project" value="InterPro"/>
</dbReference>
<feature type="domain" description="HTH araC/xylS-type" evidence="9">
    <location>
        <begin position="174"/>
        <end position="272"/>
    </location>
</feature>
<dbReference type="InterPro" id="IPR011051">
    <property type="entry name" value="RmlC_Cupin_sf"/>
</dbReference>
<keyword evidence="11" id="KW-1185">Reference proteome</keyword>
<dbReference type="InterPro" id="IPR050204">
    <property type="entry name" value="AraC_XylS_family_regulators"/>
</dbReference>
<dbReference type="Pfam" id="PF12833">
    <property type="entry name" value="HTH_18"/>
    <property type="match status" value="1"/>
</dbReference>
<evidence type="ECO:0000256" key="2">
    <source>
        <dbReference type="ARBA" id="ARBA00022737"/>
    </source>
</evidence>
<dbReference type="SMART" id="SM00342">
    <property type="entry name" value="HTH_ARAC"/>
    <property type="match status" value="1"/>
</dbReference>
<accession>A0A2N5DWK7</accession>
<evidence type="ECO:0000256" key="1">
    <source>
        <dbReference type="ARBA" id="ARBA00022490"/>
    </source>
</evidence>
<dbReference type="InterPro" id="IPR003313">
    <property type="entry name" value="AraC-bd"/>
</dbReference>
<dbReference type="Gene3D" id="2.60.120.10">
    <property type="entry name" value="Jelly Rolls"/>
    <property type="match status" value="1"/>
</dbReference>
<keyword evidence="5" id="KW-0010">Activator</keyword>
<dbReference type="InterPro" id="IPR018060">
    <property type="entry name" value="HTH_AraC"/>
</dbReference>
<dbReference type="SUPFAM" id="SSF46689">
    <property type="entry name" value="Homeodomain-like"/>
    <property type="match status" value="2"/>
</dbReference>
<keyword evidence="2" id="KW-0677">Repeat</keyword>
<dbReference type="EMBL" id="PJZF01000024">
    <property type="protein sequence ID" value="PLR31631.1"/>
    <property type="molecule type" value="Genomic_DNA"/>
</dbReference>
<evidence type="ECO:0000256" key="7">
    <source>
        <dbReference type="ARBA" id="ARBA00023308"/>
    </source>
</evidence>
<dbReference type="InterPro" id="IPR009057">
    <property type="entry name" value="Homeodomain-like_sf"/>
</dbReference>
<dbReference type="PRINTS" id="PR00032">
    <property type="entry name" value="HTHARAC"/>
</dbReference>
<dbReference type="CDD" id="cd06977">
    <property type="entry name" value="cupin_RhaR_RhaS-like_N"/>
    <property type="match status" value="1"/>
</dbReference>
<dbReference type="Gene3D" id="1.10.10.60">
    <property type="entry name" value="Homeodomain-like"/>
    <property type="match status" value="1"/>
</dbReference>
<reference evidence="10 11" key="1">
    <citation type="submission" date="2017-12" db="EMBL/GenBank/DDBJ databases">
        <title>Characterization of six clinical isolates of Enterochimera gen. nov., a novel genus of the Yersiniaciae family and the three species Enterochimera arupensis sp. nov., Enterochimera coloradensis sp. nov, and Enterochimera californica sp. nov.</title>
        <authorList>
            <person name="Rossi A."/>
            <person name="Fisher M."/>
        </authorList>
    </citation>
    <scope>NUCLEOTIDE SEQUENCE [LARGE SCALE GENOMIC DNA]</scope>
    <source>
        <strain evidence="11">2015-Iso6</strain>
    </source>
</reference>
<protein>
    <recommendedName>
        <fullName evidence="8">Arabinose operon regulatory protein</fullName>
    </recommendedName>
</protein>
<name>A0A2N5DWK7_9GAMM</name>
<keyword evidence="7" id="KW-0684">Rhamnose metabolism</keyword>
<dbReference type="AlphaFoldDB" id="A0A2N5DWK7"/>
<keyword evidence="1" id="KW-0963">Cytoplasm</keyword>
<evidence type="ECO:0000259" key="9">
    <source>
        <dbReference type="PROSITE" id="PS01124"/>
    </source>
</evidence>
<dbReference type="PROSITE" id="PS01124">
    <property type="entry name" value="HTH_ARAC_FAMILY_2"/>
    <property type="match status" value="1"/>
</dbReference>
<sequence length="274" mass="31628">MTLLAGDDFFASRAMTVTVEPRAPQPPFPEHHHDFYEIVLVESGAGVHVFNDRPYTLCSGTVCFVRDRDHHLFENVEGLHLTNVLYRAPQAFRFLTGIDRFLPPDDGQGQVHWHIGQEALQEARQHIRTLAQLAEDHSDEGIAASESRFLLLLLLLHRSCCQLESNGGRDANVLALLRWLDKNFTEEVGWSELADRYSLALRTLHRQVKQHTGMTPQRYLNRLRLLEARRRLFQTDQSITQIAHECGFGDSNHFSTQFRREFELSPKMMRNSVR</sequence>
<dbReference type="PANTHER" id="PTHR46796">
    <property type="entry name" value="HTH-TYPE TRANSCRIPTIONAL ACTIVATOR RHAS-RELATED"/>
    <property type="match status" value="1"/>
</dbReference>
<dbReference type="Pfam" id="PF02311">
    <property type="entry name" value="AraC_binding"/>
    <property type="match status" value="1"/>
</dbReference>
<organism evidence="10 11">
    <name type="scientific">Chimaeribacter californicus</name>
    <dbReference type="NCBI Taxonomy" id="2060067"/>
    <lineage>
        <taxon>Bacteria</taxon>
        <taxon>Pseudomonadati</taxon>
        <taxon>Pseudomonadota</taxon>
        <taxon>Gammaproteobacteria</taxon>
        <taxon>Enterobacterales</taxon>
        <taxon>Yersiniaceae</taxon>
        <taxon>Chimaeribacter</taxon>
    </lineage>
</organism>
<dbReference type="InterPro" id="IPR014710">
    <property type="entry name" value="RmlC-like_jellyroll"/>
</dbReference>
<dbReference type="PROSITE" id="PS00041">
    <property type="entry name" value="HTH_ARAC_FAMILY_1"/>
    <property type="match status" value="1"/>
</dbReference>
<dbReference type="NCBIfam" id="NF010028">
    <property type="entry name" value="PRK13503.1"/>
    <property type="match status" value="1"/>
</dbReference>
<evidence type="ECO:0000313" key="10">
    <source>
        <dbReference type="EMBL" id="PLR31631.1"/>
    </source>
</evidence>
<gene>
    <name evidence="10" type="ORF">CYR55_20080</name>
</gene>
<keyword evidence="3" id="KW-0805">Transcription regulation</keyword>
<dbReference type="InterPro" id="IPR047220">
    <property type="entry name" value="RhaR_RhaS-like_N"/>
</dbReference>
<evidence type="ECO:0000256" key="5">
    <source>
        <dbReference type="ARBA" id="ARBA00023159"/>
    </source>
</evidence>
<evidence type="ECO:0000256" key="3">
    <source>
        <dbReference type="ARBA" id="ARBA00023015"/>
    </source>
</evidence>
<keyword evidence="6" id="KW-0804">Transcription</keyword>
<dbReference type="Proteomes" id="UP000234240">
    <property type="component" value="Unassembled WGS sequence"/>
</dbReference>
<dbReference type="InterPro" id="IPR018062">
    <property type="entry name" value="HTH_AraC-typ_CS"/>
</dbReference>
<dbReference type="PANTHER" id="PTHR46796:SF13">
    <property type="entry name" value="HTH-TYPE TRANSCRIPTIONAL ACTIVATOR RHAS"/>
    <property type="match status" value="1"/>
</dbReference>
<dbReference type="SUPFAM" id="SSF51182">
    <property type="entry name" value="RmlC-like cupins"/>
    <property type="match status" value="1"/>
</dbReference>
<evidence type="ECO:0000256" key="8">
    <source>
        <dbReference type="ARBA" id="ARBA00044978"/>
    </source>
</evidence>
<dbReference type="RefSeq" id="WP_101818121.1">
    <property type="nucleotide sequence ID" value="NZ_PJZF01000024.1"/>
</dbReference>
<evidence type="ECO:0000256" key="6">
    <source>
        <dbReference type="ARBA" id="ARBA00023163"/>
    </source>
</evidence>
<proteinExistence type="predicted"/>
<dbReference type="OrthoDB" id="2547276at2"/>
<comment type="caution">
    <text evidence="10">The sequence shown here is derived from an EMBL/GenBank/DDBJ whole genome shotgun (WGS) entry which is preliminary data.</text>
</comment>